<dbReference type="Proteomes" id="UP000033048">
    <property type="component" value="Chromosome"/>
</dbReference>
<dbReference type="InterPro" id="IPR036271">
    <property type="entry name" value="Tet_transcr_reg_TetR-rel_C_sf"/>
</dbReference>
<dbReference type="GO" id="GO:0003677">
    <property type="term" value="F:DNA binding"/>
    <property type="evidence" value="ECO:0007669"/>
    <property type="project" value="UniProtKB-UniRule"/>
</dbReference>
<dbReference type="InterPro" id="IPR050109">
    <property type="entry name" value="HTH-type_TetR-like_transc_reg"/>
</dbReference>
<dbReference type="STRING" id="1434104.MCMEM_1195"/>
<dbReference type="Gene3D" id="1.10.357.10">
    <property type="entry name" value="Tetracycline Repressor, domain 2"/>
    <property type="match status" value="1"/>
</dbReference>
<protein>
    <submittedName>
        <fullName evidence="4">Transcriptional regulator, TetR family</fullName>
    </submittedName>
</protein>
<dbReference type="PRINTS" id="PR00455">
    <property type="entry name" value="HTHTETR"/>
</dbReference>
<accession>A0A0E3SS34</accession>
<dbReference type="GeneID" id="24893738"/>
<dbReference type="OrthoDB" id="135877at2157"/>
<dbReference type="RefSeq" id="WP_048205368.1">
    <property type="nucleotide sequence ID" value="NZ_CP009518.1"/>
</dbReference>
<evidence type="ECO:0000256" key="2">
    <source>
        <dbReference type="PROSITE-ProRule" id="PRU00335"/>
    </source>
</evidence>
<proteinExistence type="predicted"/>
<name>A0A0E3SS34_METMT</name>
<dbReference type="InterPro" id="IPR001647">
    <property type="entry name" value="HTH_TetR"/>
</dbReference>
<dbReference type="SUPFAM" id="SSF48498">
    <property type="entry name" value="Tetracyclin repressor-like, C-terminal domain"/>
    <property type="match status" value="1"/>
</dbReference>
<dbReference type="KEGG" id="mmet:MCMEM_1195"/>
<dbReference type="HOGENOM" id="CLU_069356_12_9_2"/>
<evidence type="ECO:0000313" key="4">
    <source>
        <dbReference type="EMBL" id="AKB85248.1"/>
    </source>
</evidence>
<dbReference type="PANTHER" id="PTHR30055">
    <property type="entry name" value="HTH-TYPE TRANSCRIPTIONAL REGULATOR RUTR"/>
    <property type="match status" value="1"/>
</dbReference>
<dbReference type="PANTHER" id="PTHR30055:SF222">
    <property type="entry name" value="REGULATORY PROTEIN"/>
    <property type="match status" value="1"/>
</dbReference>
<evidence type="ECO:0000313" key="5">
    <source>
        <dbReference type="Proteomes" id="UP000033048"/>
    </source>
</evidence>
<evidence type="ECO:0000256" key="1">
    <source>
        <dbReference type="ARBA" id="ARBA00023125"/>
    </source>
</evidence>
<dbReference type="AlphaFoldDB" id="A0A0E3SS34"/>
<dbReference type="Pfam" id="PF00440">
    <property type="entry name" value="TetR_N"/>
    <property type="match status" value="1"/>
</dbReference>
<reference evidence="4 5" key="1">
    <citation type="submission" date="2014-07" db="EMBL/GenBank/DDBJ databases">
        <title>Methanogenic archaea and the global carbon cycle.</title>
        <authorList>
            <person name="Henriksen J.R."/>
            <person name="Luke J."/>
            <person name="Reinhart S."/>
            <person name="Benedict M.N."/>
            <person name="Youngblut N.D."/>
            <person name="Metcalf M.E."/>
            <person name="Whitaker R.J."/>
            <person name="Metcalf W.W."/>
        </authorList>
    </citation>
    <scope>NUCLEOTIDE SEQUENCE [LARGE SCALE GENOMIC DNA]</scope>
    <source>
        <strain evidence="4 5">MM1</strain>
    </source>
</reference>
<evidence type="ECO:0000259" key="3">
    <source>
        <dbReference type="PROSITE" id="PS50977"/>
    </source>
</evidence>
<gene>
    <name evidence="4" type="ORF">MCMEM_1195</name>
</gene>
<dbReference type="PROSITE" id="PS50977">
    <property type="entry name" value="HTH_TETR_2"/>
    <property type="match status" value="1"/>
</dbReference>
<feature type="domain" description="HTH tetR-type" evidence="3">
    <location>
        <begin position="1"/>
        <end position="61"/>
    </location>
</feature>
<dbReference type="InterPro" id="IPR009057">
    <property type="entry name" value="Homeodomain-like_sf"/>
</dbReference>
<keyword evidence="5" id="KW-1185">Reference proteome</keyword>
<dbReference type="EMBL" id="CP009518">
    <property type="protein sequence ID" value="AKB85248.1"/>
    <property type="molecule type" value="Genomic_DNA"/>
</dbReference>
<sequence length="184" mass="21199">MGKREQIINAAIRLFVEQGFDNTPTSQISKEAGVATGTLFNYFSTKEELINEAYLYVKTNLFEMLSESCRSYISTKEAFEGVWFSLIEWGYNNRMESEFSRVFVNSVYITKLTKKRYEELGGPIRDLMARGFDEGLFKDVPVELLQNVIGGVYQGVMNYMYELDELDEKLVASSFDMLWDAISK</sequence>
<organism evidence="4 5">
    <name type="scientific">Methanococcoides methylutens MM1</name>
    <dbReference type="NCBI Taxonomy" id="1434104"/>
    <lineage>
        <taxon>Archaea</taxon>
        <taxon>Methanobacteriati</taxon>
        <taxon>Methanobacteriota</taxon>
        <taxon>Stenosarchaea group</taxon>
        <taxon>Methanomicrobia</taxon>
        <taxon>Methanosarcinales</taxon>
        <taxon>Methanosarcinaceae</taxon>
        <taxon>Methanococcoides</taxon>
    </lineage>
</organism>
<feature type="DNA-binding region" description="H-T-H motif" evidence="2">
    <location>
        <begin position="24"/>
        <end position="43"/>
    </location>
</feature>
<keyword evidence="1 2" id="KW-0238">DNA-binding</keyword>
<dbReference type="PATRIC" id="fig|1434104.5.peg.1312"/>
<dbReference type="SUPFAM" id="SSF46689">
    <property type="entry name" value="Homeodomain-like"/>
    <property type="match status" value="1"/>
</dbReference>